<keyword evidence="3 8" id="KW-0328">Glycosyltransferase</keyword>
<proteinExistence type="inferred from homology"/>
<feature type="domain" description="Sucrose synthase first GT-B" evidence="7">
    <location>
        <begin position="20"/>
        <end position="233"/>
    </location>
</feature>
<keyword evidence="4 8" id="KW-0808">Transferase</keyword>
<evidence type="ECO:0000259" key="7">
    <source>
        <dbReference type="Pfam" id="PF00862"/>
    </source>
</evidence>
<dbReference type="OrthoDB" id="9795068at2"/>
<dbReference type="STRING" id="521045.Kole_1069"/>
<dbReference type="Pfam" id="PF00862">
    <property type="entry name" value="GT-B_Sucrose_synth"/>
    <property type="match status" value="1"/>
</dbReference>
<reference evidence="8 9" key="2">
    <citation type="journal article" date="2011" name="J. Bacteriol.">
        <title>Genome Sequence of Kosmotoga olearia Strain TBF 19.5.1, a Thermophilic Bacterium with a Wide Growth Temperature Range, Isolated from the Troll B Oil Platform in the North Sea.</title>
        <authorList>
            <person name="Swithers K.S."/>
            <person name="Dipippo J.L."/>
            <person name="Bruce D.C."/>
            <person name="Detter C."/>
            <person name="Tapia R."/>
            <person name="Han S."/>
            <person name="Goodwin L.A."/>
            <person name="Han J."/>
            <person name="Woyke T."/>
            <person name="Pitluck S."/>
            <person name="Pennacchio L."/>
            <person name="Nolan M."/>
            <person name="Mikhailova N."/>
            <person name="Land M.L."/>
            <person name="Nesbo C.L."/>
            <person name="Gogarten J.P."/>
            <person name="Noll K.M."/>
        </authorList>
    </citation>
    <scope>NUCLEOTIDE SEQUENCE [LARGE SCALE GENOMIC DNA]</scope>
    <source>
        <strain evidence="9">ATCC BAA-1733 / DSM 21960 / TBF 19.5.1</strain>
    </source>
</reference>
<dbReference type="InterPro" id="IPR044161">
    <property type="entry name" value="SPS"/>
</dbReference>
<dbReference type="SUPFAM" id="SSF53756">
    <property type="entry name" value="UDP-Glycosyltransferase/glycogen phosphorylase"/>
    <property type="match status" value="1"/>
</dbReference>
<feature type="domain" description="Glycosyl transferase family 1" evidence="6">
    <location>
        <begin position="256"/>
        <end position="430"/>
    </location>
</feature>
<evidence type="ECO:0000256" key="5">
    <source>
        <dbReference type="ARBA" id="ARBA00047471"/>
    </source>
</evidence>
<dbReference type="Pfam" id="PF00534">
    <property type="entry name" value="Glycos_transf_1"/>
    <property type="match status" value="1"/>
</dbReference>
<evidence type="ECO:0000256" key="2">
    <source>
        <dbReference type="ARBA" id="ARBA00012536"/>
    </source>
</evidence>
<evidence type="ECO:0000313" key="9">
    <source>
        <dbReference type="Proteomes" id="UP000002382"/>
    </source>
</evidence>
<dbReference type="KEGG" id="kol:Kole_1069"/>
<gene>
    <name evidence="8" type="ordered locus">Kole_1069</name>
</gene>
<protein>
    <recommendedName>
        <fullName evidence="2">sucrose-phosphate synthase</fullName>
        <ecNumber evidence="2">2.4.1.14</ecNumber>
    </recommendedName>
</protein>
<dbReference type="InterPro" id="IPR000368">
    <property type="entry name" value="Sucrose_synth_GT-B1"/>
</dbReference>
<evidence type="ECO:0000256" key="3">
    <source>
        <dbReference type="ARBA" id="ARBA00022676"/>
    </source>
</evidence>
<dbReference type="PANTHER" id="PTHR46039:SF5">
    <property type="entry name" value="SUCROSE-PHOSPHATE SYNTHASE 3-RELATED"/>
    <property type="match status" value="1"/>
</dbReference>
<dbReference type="Proteomes" id="UP000002382">
    <property type="component" value="Chromosome"/>
</dbReference>
<dbReference type="Gene3D" id="3.40.50.2000">
    <property type="entry name" value="Glycogen Phosphorylase B"/>
    <property type="match status" value="2"/>
</dbReference>
<dbReference type="GO" id="GO:0046524">
    <property type="term" value="F:sucrose-phosphate synthase activity"/>
    <property type="evidence" value="ECO:0007669"/>
    <property type="project" value="UniProtKB-EC"/>
</dbReference>
<dbReference type="CAZy" id="GT4">
    <property type="family name" value="Glycosyltransferase Family 4"/>
</dbReference>
<evidence type="ECO:0000256" key="4">
    <source>
        <dbReference type="ARBA" id="ARBA00022679"/>
    </source>
</evidence>
<name>C5CHL7_KOSOT</name>
<reference evidence="8 9" key="1">
    <citation type="submission" date="2009-06" db="EMBL/GenBank/DDBJ databases">
        <title>Complete sequence of Thermotogales bacterium TBF 19.5.1.</title>
        <authorList>
            <consortium name="US DOE Joint Genome Institute"/>
            <person name="Lucas S."/>
            <person name="Copeland A."/>
            <person name="Lapidus A."/>
            <person name="Glavina del Rio T."/>
            <person name="Tice H."/>
            <person name="Bruce D."/>
            <person name="Goodwin L."/>
            <person name="Pitluck S."/>
            <person name="Chertkov O."/>
            <person name="Brettin T."/>
            <person name="Detter J.C."/>
            <person name="Han C."/>
            <person name="Schmutz J."/>
            <person name="Larimer F."/>
            <person name="Land M."/>
            <person name="Hauser L."/>
            <person name="Kyrpides N."/>
            <person name="Ovchinnikova G."/>
            <person name="Noll K."/>
        </authorList>
    </citation>
    <scope>NUCLEOTIDE SEQUENCE [LARGE SCALE GENOMIC DNA]</scope>
    <source>
        <strain evidence="9">ATCC BAA-1733 / DSM 21960 / TBF 19.5.1</strain>
    </source>
</reference>
<dbReference type="eggNOG" id="COG0438">
    <property type="taxonomic scope" value="Bacteria"/>
</dbReference>
<dbReference type="InterPro" id="IPR001296">
    <property type="entry name" value="Glyco_trans_1"/>
</dbReference>
<dbReference type="AlphaFoldDB" id="C5CHL7"/>
<dbReference type="EC" id="2.4.1.14" evidence="2"/>
<comment type="catalytic activity">
    <reaction evidence="5">
        <text>beta-D-fructose 6-phosphate + UDP-alpha-D-glucose = sucrose 6(F)-phosphate + UDP + H(+)</text>
        <dbReference type="Rhea" id="RHEA:22172"/>
        <dbReference type="ChEBI" id="CHEBI:15378"/>
        <dbReference type="ChEBI" id="CHEBI:57634"/>
        <dbReference type="ChEBI" id="CHEBI:57723"/>
        <dbReference type="ChEBI" id="CHEBI:58223"/>
        <dbReference type="ChEBI" id="CHEBI:58885"/>
        <dbReference type="EC" id="2.4.1.14"/>
    </reaction>
</comment>
<accession>C5CHL7</accession>
<keyword evidence="9" id="KW-1185">Reference proteome</keyword>
<evidence type="ECO:0000313" key="8">
    <source>
        <dbReference type="EMBL" id="ACR79772.1"/>
    </source>
</evidence>
<evidence type="ECO:0000256" key="1">
    <source>
        <dbReference type="ARBA" id="ARBA00006530"/>
    </source>
</evidence>
<comment type="similarity">
    <text evidence="1">Belongs to the glycosyltransferase 1 family.</text>
</comment>
<organism evidence="8 9">
    <name type="scientific">Kosmotoga olearia (strain ATCC BAA-1733 / DSM 21960 / TBF 19.5.1)</name>
    <dbReference type="NCBI Taxonomy" id="521045"/>
    <lineage>
        <taxon>Bacteria</taxon>
        <taxon>Thermotogati</taxon>
        <taxon>Thermotogota</taxon>
        <taxon>Thermotogae</taxon>
        <taxon>Kosmotogales</taxon>
        <taxon>Kosmotogaceae</taxon>
        <taxon>Kosmotoga</taxon>
    </lineage>
</organism>
<evidence type="ECO:0000259" key="6">
    <source>
        <dbReference type="Pfam" id="PF00534"/>
    </source>
</evidence>
<dbReference type="HOGENOM" id="CLU_009583_24_2_0"/>
<dbReference type="RefSeq" id="WP_015868430.1">
    <property type="nucleotide sequence ID" value="NC_012785.1"/>
</dbReference>
<dbReference type="PANTHER" id="PTHR46039">
    <property type="entry name" value="SUCROSE-PHOSPHATE SYNTHASE 3-RELATED"/>
    <property type="match status" value="1"/>
</dbReference>
<dbReference type="EMBL" id="CP001634">
    <property type="protein sequence ID" value="ACR79772.1"/>
    <property type="molecule type" value="Genomic_DNA"/>
</dbReference>
<sequence>MKIAFLNPQGNFDSLDSHWTDHPDFGGQLVYVKELAIAMASLGIDVDIITRRIEDKEWPEFSEPFDFYPGVEGVRIVRIDFGGKKFLSKEKLWPYLKDYVAGIERLYNREKRFPEFVTSHYGDGGISAAILSLKRKIPFSFTAHSLGAQKMDKLGVTPENFPQFDRVYNFSYRIQAERVSMRYSAVNFVSTTIERFEQYSHELYKGWIDVNDDTKFVVAPPGVNTKIFNPYPNDIDIAIENRLSSVIKIYAPERFDKPFIVSSSRMDQKKNITGLLRAYLSSKKLMNATNLLIVARGVYDVYKEYPRLSGESGETLRELVELVRQHNAQNRVFFINITSQKELAALYRLVSRKEGIFALTSLYEPFGLAPLEAMACGLPVVATKNGGPSEFLKRDCEELGVLVDPEDTFSIIKGLEKLMLNPEYRRELSSKVSDYVENYYTWLATAKKYLKTIEERLKIEPLIPAIPEFFLKGGKPEPLF</sequence>